<gene>
    <name evidence="2" type="primary">prp1</name>
    <name evidence="2" type="ORF">PMES_01233</name>
</gene>
<evidence type="ECO:0000259" key="1">
    <source>
        <dbReference type="Pfam" id="PF00149"/>
    </source>
</evidence>
<name>A0A921TDM8_9RHOB</name>
<feature type="domain" description="Calcineurin-like phosphoesterase" evidence="1">
    <location>
        <begin position="1"/>
        <end position="217"/>
    </location>
</feature>
<dbReference type="GO" id="GO:0016791">
    <property type="term" value="F:phosphatase activity"/>
    <property type="evidence" value="ECO:0007669"/>
    <property type="project" value="TreeGrafter"/>
</dbReference>
<evidence type="ECO:0000313" key="3">
    <source>
        <dbReference type="Proteomes" id="UP000698242"/>
    </source>
</evidence>
<dbReference type="Proteomes" id="UP000698242">
    <property type="component" value="Unassembled WGS sequence"/>
</dbReference>
<sequence length="265" mass="28953">MTLYAIGDIHGQLGELERALALIEADGGQDARIVFVGDYTDRGPHSRQVIERLVSGCEEGRPWTCLKGNHDRMFLRYVTAGIENDDNIRSGLSWLNPRLGGAQTLASYGLVFDETPGFLRPKGGVEHLVEARVNGALAGPQQMQARARDAVSERHLRFLESCPLWHREAGFIFVHAGIRPGTAMEEQSEEDLIWIRDGFLDDPRDHGAVVVHGHTAVEAPEHHGNRINIDSGAGYGRPITAAALTPEGAFVLGAEGRARLSPEAR</sequence>
<dbReference type="GO" id="GO:0110154">
    <property type="term" value="P:RNA decapping"/>
    <property type="evidence" value="ECO:0007669"/>
    <property type="project" value="TreeGrafter"/>
</dbReference>
<keyword evidence="2" id="KW-0378">Hydrolase</keyword>
<dbReference type="CDD" id="cd00144">
    <property type="entry name" value="MPP_PPP_family"/>
    <property type="match status" value="1"/>
</dbReference>
<dbReference type="AlphaFoldDB" id="A0A921TDM8"/>
<dbReference type="PANTHER" id="PTHR42850">
    <property type="entry name" value="METALLOPHOSPHOESTERASE"/>
    <property type="match status" value="1"/>
</dbReference>
<dbReference type="InterPro" id="IPR029052">
    <property type="entry name" value="Metallo-depent_PP-like"/>
</dbReference>
<comment type="caution">
    <text evidence="2">The sequence shown here is derived from an EMBL/GenBank/DDBJ whole genome shotgun (WGS) entry which is preliminary data.</text>
</comment>
<protein>
    <submittedName>
        <fullName evidence="2">Serinethreonine protein phosphatase I</fullName>
        <ecNumber evidence="2">3.6.1.41</ecNumber>
    </submittedName>
</protein>
<dbReference type="InterPro" id="IPR050126">
    <property type="entry name" value="Ap4A_hydrolase"/>
</dbReference>
<dbReference type="Gene3D" id="3.60.21.10">
    <property type="match status" value="1"/>
</dbReference>
<dbReference type="EMBL" id="APKE01000014">
    <property type="protein sequence ID" value="KAF0676501.1"/>
    <property type="molecule type" value="Genomic_DNA"/>
</dbReference>
<accession>A0A921TDM8</accession>
<dbReference type="RefSeq" id="WP_159964627.1">
    <property type="nucleotide sequence ID" value="NZ_APKE01000014.1"/>
</dbReference>
<reference evidence="2" key="1">
    <citation type="submission" date="2013-03" db="EMBL/GenBank/DDBJ databases">
        <title>Genome Sequence of the Profundibacterium mesophilum strain KAUST100406-0324T from Red Sea, a novel genus in the family Rhodobacteraceae.</title>
        <authorList>
            <person name="Essack M."/>
            <person name="Alam I."/>
            <person name="Lafi F."/>
            <person name="Alawi W."/>
            <person name="Kamanu F."/>
            <person name="Al-Suwailem A."/>
            <person name="Lee O.O."/>
            <person name="Xu Y."/>
            <person name="Bajic V."/>
            <person name="Qian P.-Y."/>
            <person name="Archer J."/>
        </authorList>
    </citation>
    <scope>NUCLEOTIDE SEQUENCE</scope>
    <source>
        <strain evidence="2">KAUST100406-0324</strain>
    </source>
</reference>
<dbReference type="Pfam" id="PF00149">
    <property type="entry name" value="Metallophos"/>
    <property type="match status" value="1"/>
</dbReference>
<dbReference type="EC" id="3.6.1.41" evidence="2"/>
<dbReference type="SUPFAM" id="SSF56300">
    <property type="entry name" value="Metallo-dependent phosphatases"/>
    <property type="match status" value="1"/>
</dbReference>
<dbReference type="GO" id="GO:0008803">
    <property type="term" value="F:bis(5'-nucleosyl)-tetraphosphatase (symmetrical) activity"/>
    <property type="evidence" value="ECO:0007669"/>
    <property type="project" value="UniProtKB-EC"/>
</dbReference>
<dbReference type="GO" id="GO:0005737">
    <property type="term" value="C:cytoplasm"/>
    <property type="evidence" value="ECO:0007669"/>
    <property type="project" value="TreeGrafter"/>
</dbReference>
<evidence type="ECO:0000313" key="2">
    <source>
        <dbReference type="EMBL" id="KAF0676501.1"/>
    </source>
</evidence>
<organism evidence="2 3">
    <name type="scientific">Profundibacterium mesophilum KAUST100406-0324</name>
    <dbReference type="NCBI Taxonomy" id="1037889"/>
    <lineage>
        <taxon>Bacteria</taxon>
        <taxon>Pseudomonadati</taxon>
        <taxon>Pseudomonadota</taxon>
        <taxon>Alphaproteobacteria</taxon>
        <taxon>Rhodobacterales</taxon>
        <taxon>Roseobacteraceae</taxon>
        <taxon>Profundibacterium</taxon>
    </lineage>
</organism>
<dbReference type="InterPro" id="IPR004843">
    <property type="entry name" value="Calcineurin-like_PHP"/>
</dbReference>
<dbReference type="PANTHER" id="PTHR42850:SF4">
    <property type="entry name" value="ZINC-DEPENDENT ENDOPOLYPHOSPHATASE"/>
    <property type="match status" value="1"/>
</dbReference>
<dbReference type="OrthoDB" id="9807890at2"/>
<proteinExistence type="predicted"/>
<keyword evidence="3" id="KW-1185">Reference proteome</keyword>